<accession>A0ABV6ELQ2</accession>
<name>A0ABV6ELQ2_9BRAD</name>
<organism evidence="1 2">
    <name type="scientific">Rhodopseudomonas telluris</name>
    <dbReference type="NCBI Taxonomy" id="644215"/>
    <lineage>
        <taxon>Bacteria</taxon>
        <taxon>Pseudomonadati</taxon>
        <taxon>Pseudomonadota</taxon>
        <taxon>Alphaproteobacteria</taxon>
        <taxon>Hyphomicrobiales</taxon>
        <taxon>Nitrobacteraceae</taxon>
        <taxon>Rhodopseudomonas</taxon>
    </lineage>
</organism>
<dbReference type="Proteomes" id="UP001589775">
    <property type="component" value="Unassembled WGS sequence"/>
</dbReference>
<reference evidence="1 2" key="1">
    <citation type="submission" date="2024-09" db="EMBL/GenBank/DDBJ databases">
        <authorList>
            <person name="Sun Q."/>
            <person name="Mori K."/>
        </authorList>
    </citation>
    <scope>NUCLEOTIDE SEQUENCE [LARGE SCALE GENOMIC DNA]</scope>
    <source>
        <strain evidence="1 2">KCTC 23279</strain>
    </source>
</reference>
<sequence length="101" mass="10655">MSALRVSAAFMTAKRSCMRGLRLADHPYEEACGGLFPRKHFTFARFGRSADSGVGAAGSDGTDAAQIDRHVAAAHLCDDRRRGCGGTVIAVAAVLELLDFA</sequence>
<comment type="caution">
    <text evidence="1">The sequence shown here is derived from an EMBL/GenBank/DDBJ whole genome shotgun (WGS) entry which is preliminary data.</text>
</comment>
<evidence type="ECO:0000313" key="1">
    <source>
        <dbReference type="EMBL" id="MFC0239147.1"/>
    </source>
</evidence>
<protein>
    <submittedName>
        <fullName evidence="1">Uncharacterized protein</fullName>
    </submittedName>
</protein>
<proteinExistence type="predicted"/>
<gene>
    <name evidence="1" type="ORF">ACFFJ6_01660</name>
</gene>
<dbReference type="RefSeq" id="WP_378383681.1">
    <property type="nucleotide sequence ID" value="NZ_JBHLWM010000001.1"/>
</dbReference>
<dbReference type="EMBL" id="JBHLWM010000001">
    <property type="protein sequence ID" value="MFC0239147.1"/>
    <property type="molecule type" value="Genomic_DNA"/>
</dbReference>
<keyword evidence="2" id="KW-1185">Reference proteome</keyword>
<evidence type="ECO:0000313" key="2">
    <source>
        <dbReference type="Proteomes" id="UP001589775"/>
    </source>
</evidence>